<dbReference type="PANTHER" id="PTHR43013:SF1">
    <property type="entry name" value="GLUTAMYL-TRNA REDUCTASE"/>
    <property type="match status" value="1"/>
</dbReference>
<evidence type="ECO:0000256" key="10">
    <source>
        <dbReference type="PIRSR" id="PIRSR000445-2"/>
    </source>
</evidence>
<dbReference type="EC" id="1.2.1.70" evidence="3 8"/>
<dbReference type="SUPFAM" id="SSF69742">
    <property type="entry name" value="Glutamyl tRNA-reductase catalytic, N-terminal domain"/>
    <property type="match status" value="1"/>
</dbReference>
<evidence type="ECO:0000313" key="17">
    <source>
        <dbReference type="EMBL" id="TWT89077.1"/>
    </source>
</evidence>
<dbReference type="AlphaFoldDB" id="A0A5C5ZQ72"/>
<feature type="binding site" evidence="8 10">
    <location>
        <begin position="116"/>
        <end position="118"/>
    </location>
    <ligand>
        <name>substrate</name>
    </ligand>
</feature>
<organism evidence="17 18">
    <name type="scientific">Pseudobythopirellula maris</name>
    <dbReference type="NCBI Taxonomy" id="2527991"/>
    <lineage>
        <taxon>Bacteria</taxon>
        <taxon>Pseudomonadati</taxon>
        <taxon>Planctomycetota</taxon>
        <taxon>Planctomycetia</taxon>
        <taxon>Pirellulales</taxon>
        <taxon>Lacipirellulaceae</taxon>
        <taxon>Pseudobythopirellula</taxon>
    </lineage>
</organism>
<keyword evidence="6 8" id="KW-0627">Porphyrin biosynthesis</keyword>
<feature type="active site" description="Nucleophile" evidence="8 9">
    <location>
        <position position="50"/>
    </location>
</feature>
<keyword evidence="5 8" id="KW-0560">Oxidoreductase</keyword>
<dbReference type="Proteomes" id="UP000315440">
    <property type="component" value="Unassembled WGS sequence"/>
</dbReference>
<evidence type="ECO:0000259" key="16">
    <source>
        <dbReference type="Pfam" id="PF05201"/>
    </source>
</evidence>
<feature type="binding site" evidence="8 10">
    <location>
        <begin position="49"/>
        <end position="52"/>
    </location>
    <ligand>
        <name>substrate</name>
    </ligand>
</feature>
<dbReference type="Gene3D" id="3.30.460.30">
    <property type="entry name" value="Glutamyl-tRNA reductase, N-terminal domain"/>
    <property type="match status" value="1"/>
</dbReference>
<comment type="function">
    <text evidence="8">Catalyzes the NADPH-dependent reduction of glutamyl-tRNA(Glu) to glutamate 1-semialdehyde (GSA).</text>
</comment>
<dbReference type="Pfam" id="PF05201">
    <property type="entry name" value="GlutR_N"/>
    <property type="match status" value="1"/>
</dbReference>
<evidence type="ECO:0000256" key="1">
    <source>
        <dbReference type="ARBA" id="ARBA00005059"/>
    </source>
</evidence>
<evidence type="ECO:0000256" key="4">
    <source>
        <dbReference type="ARBA" id="ARBA00022857"/>
    </source>
</evidence>
<dbReference type="PIRSF" id="PIRSF000445">
    <property type="entry name" value="4pyrrol_synth_GluRdtase"/>
    <property type="match status" value="1"/>
</dbReference>
<evidence type="ECO:0000313" key="18">
    <source>
        <dbReference type="Proteomes" id="UP000315440"/>
    </source>
</evidence>
<gene>
    <name evidence="8 17" type="primary">hemA</name>
    <name evidence="17" type="ORF">Mal64_25690</name>
</gene>
<dbReference type="PROSITE" id="PS00747">
    <property type="entry name" value="GLUTR"/>
    <property type="match status" value="1"/>
</dbReference>
<evidence type="ECO:0000256" key="13">
    <source>
        <dbReference type="RuleBase" id="RU000584"/>
    </source>
</evidence>
<name>A0A5C5ZQ72_9BACT</name>
<dbReference type="InterPro" id="IPR015895">
    <property type="entry name" value="4pyrrol_synth_GluRdtase_N"/>
</dbReference>
<feature type="domain" description="Quinate/shikimate 5-dehydrogenase/glutamyl-tRNA reductase" evidence="15">
    <location>
        <begin position="175"/>
        <end position="308"/>
    </location>
</feature>
<comment type="subunit">
    <text evidence="8">Homodimer.</text>
</comment>
<evidence type="ECO:0000256" key="2">
    <source>
        <dbReference type="ARBA" id="ARBA00005916"/>
    </source>
</evidence>
<reference evidence="17 18" key="1">
    <citation type="submission" date="2019-02" db="EMBL/GenBank/DDBJ databases">
        <title>Deep-cultivation of Planctomycetes and their phenomic and genomic characterization uncovers novel biology.</title>
        <authorList>
            <person name="Wiegand S."/>
            <person name="Jogler M."/>
            <person name="Boedeker C."/>
            <person name="Pinto D."/>
            <person name="Vollmers J."/>
            <person name="Rivas-Marin E."/>
            <person name="Kohn T."/>
            <person name="Peeters S.H."/>
            <person name="Heuer A."/>
            <person name="Rast P."/>
            <person name="Oberbeckmann S."/>
            <person name="Bunk B."/>
            <person name="Jeske O."/>
            <person name="Meyerdierks A."/>
            <person name="Storesund J.E."/>
            <person name="Kallscheuer N."/>
            <person name="Luecker S."/>
            <person name="Lage O.M."/>
            <person name="Pohl T."/>
            <person name="Merkel B.J."/>
            <person name="Hornburger P."/>
            <person name="Mueller R.-W."/>
            <person name="Bruemmer F."/>
            <person name="Labrenz M."/>
            <person name="Spormann A.M."/>
            <person name="Op Den Camp H."/>
            <person name="Overmann J."/>
            <person name="Amann R."/>
            <person name="Jetten M.S.M."/>
            <person name="Mascher T."/>
            <person name="Medema M.H."/>
            <person name="Devos D.P."/>
            <person name="Kaster A.-K."/>
            <person name="Ovreas L."/>
            <person name="Rohde M."/>
            <person name="Galperin M.Y."/>
            <person name="Jogler C."/>
        </authorList>
    </citation>
    <scope>NUCLEOTIDE SEQUENCE [LARGE SCALE GENOMIC DNA]</scope>
    <source>
        <strain evidence="17 18">Mal64</strain>
    </source>
</reference>
<dbReference type="PANTHER" id="PTHR43013">
    <property type="entry name" value="GLUTAMYL-TRNA REDUCTASE"/>
    <property type="match status" value="1"/>
</dbReference>
<protein>
    <recommendedName>
        <fullName evidence="3 8">Glutamyl-tRNA reductase</fullName>
        <shortName evidence="8">GluTR</shortName>
        <ecNumber evidence="3 8">1.2.1.70</ecNumber>
    </recommendedName>
</protein>
<evidence type="ECO:0000256" key="6">
    <source>
        <dbReference type="ARBA" id="ARBA00023244"/>
    </source>
</evidence>
<feature type="binding site" evidence="8 10">
    <location>
        <position position="111"/>
    </location>
    <ligand>
        <name>substrate</name>
    </ligand>
</feature>
<dbReference type="FunFam" id="3.30.460.30:FF:000001">
    <property type="entry name" value="Glutamyl-tRNA reductase"/>
    <property type="match status" value="1"/>
</dbReference>
<feature type="site" description="Important for activity" evidence="8 12">
    <location>
        <position position="101"/>
    </location>
</feature>
<evidence type="ECO:0000256" key="11">
    <source>
        <dbReference type="PIRSR" id="PIRSR000445-3"/>
    </source>
</evidence>
<dbReference type="Pfam" id="PF00745">
    <property type="entry name" value="GlutR_dimer"/>
    <property type="match status" value="1"/>
</dbReference>
<dbReference type="EMBL" id="SJPQ01000002">
    <property type="protein sequence ID" value="TWT89077.1"/>
    <property type="molecule type" value="Genomic_DNA"/>
</dbReference>
<evidence type="ECO:0000259" key="14">
    <source>
        <dbReference type="Pfam" id="PF00745"/>
    </source>
</evidence>
<dbReference type="HAMAP" id="MF_00087">
    <property type="entry name" value="Glu_tRNA_reductase"/>
    <property type="match status" value="1"/>
</dbReference>
<dbReference type="OrthoDB" id="110209at2"/>
<comment type="caution">
    <text evidence="17">The sequence shown here is derived from an EMBL/GenBank/DDBJ whole genome shotgun (WGS) entry which is preliminary data.</text>
</comment>
<evidence type="ECO:0000256" key="8">
    <source>
        <dbReference type="HAMAP-Rule" id="MF_00087"/>
    </source>
</evidence>
<comment type="similarity">
    <text evidence="2 8 13">Belongs to the glutamyl-tRNA reductase family.</text>
</comment>
<evidence type="ECO:0000256" key="9">
    <source>
        <dbReference type="PIRSR" id="PIRSR000445-1"/>
    </source>
</evidence>
<dbReference type="InterPro" id="IPR036291">
    <property type="entry name" value="NAD(P)-bd_dom_sf"/>
</dbReference>
<accession>A0A5C5ZQ72</accession>
<feature type="binding site" evidence="8 10">
    <location>
        <position position="122"/>
    </location>
    <ligand>
        <name>substrate</name>
    </ligand>
</feature>
<evidence type="ECO:0000256" key="7">
    <source>
        <dbReference type="ARBA" id="ARBA00047464"/>
    </source>
</evidence>
<dbReference type="CDD" id="cd05213">
    <property type="entry name" value="NAD_bind_Glutamyl_tRNA_reduct"/>
    <property type="match status" value="1"/>
</dbReference>
<dbReference type="GO" id="GO:0019353">
    <property type="term" value="P:protoporphyrinogen IX biosynthetic process from glutamate"/>
    <property type="evidence" value="ECO:0007669"/>
    <property type="project" value="TreeGrafter"/>
</dbReference>
<dbReference type="Pfam" id="PF01488">
    <property type="entry name" value="Shikimate_DH"/>
    <property type="match status" value="1"/>
</dbReference>
<dbReference type="InterPro" id="IPR006151">
    <property type="entry name" value="Shikm_DH/Glu-tRNA_Rdtase"/>
</dbReference>
<sequence>MKLRMVGCSHHLSDASVRERLSFTADEAAHALGSWRQSHDGGEAVLLSTCNRVEFYAASSSDRLPPCPGLIARLIADAHAMPLDEVRPHLTTLRDEEAVDHLFRVAASLDSMVLGEPQIAAQVKQAYESATAAGATGPLTHACFQSALRAARRVAGETSLHSHRVSVPSVAIADFASRVFERFDDKRVLVVGAGEMAEETLRYLVDRGASAPCIVNRSPQRAARLASEWGGTAAPFDRLVDELARADLAIGAAGCDEPLVSVGAFRQSVAPVRAERPLFLLDLAVPRNFDPAIGDEPGAFLYSIDDLSAACERNRNARRKELPLAERIVAEERERFFADARRRISAPVIARLREGLEGPKSEELGRLFNKLPELDERERREIERFADRLVGKMLHPPMESIREESLGGTPHSLLQALSRLFKLHD</sequence>
<dbReference type="SUPFAM" id="SSF51735">
    <property type="entry name" value="NAD(P)-binding Rossmann-fold domains"/>
    <property type="match status" value="1"/>
</dbReference>
<dbReference type="InterPro" id="IPR036343">
    <property type="entry name" value="GluRdtase_N_sf"/>
</dbReference>
<feature type="domain" description="Tetrapyrrole biosynthesis glutamyl-tRNA reductase dimerisation" evidence="14">
    <location>
        <begin position="325"/>
        <end position="423"/>
    </location>
</feature>
<evidence type="ECO:0000256" key="3">
    <source>
        <dbReference type="ARBA" id="ARBA00012970"/>
    </source>
</evidence>
<comment type="miscellaneous">
    <text evidence="8">During catalysis, the active site Cys acts as a nucleophile attacking the alpha-carbonyl group of tRNA-bound glutamate with the formation of a thioester intermediate between enzyme and glutamate, and the concomitant release of tRNA(Glu). The thioester intermediate is finally reduced by direct hydride transfer from NADPH, to form the product GSA.</text>
</comment>
<evidence type="ECO:0000256" key="5">
    <source>
        <dbReference type="ARBA" id="ARBA00023002"/>
    </source>
</evidence>
<evidence type="ECO:0000256" key="12">
    <source>
        <dbReference type="PIRSR" id="PIRSR000445-4"/>
    </source>
</evidence>
<dbReference type="Gene3D" id="3.40.50.720">
    <property type="entry name" value="NAD(P)-binding Rossmann-like Domain"/>
    <property type="match status" value="1"/>
</dbReference>
<keyword evidence="18" id="KW-1185">Reference proteome</keyword>
<feature type="domain" description="Glutamyl-tRNA reductase N-terminal" evidence="16">
    <location>
        <begin position="6"/>
        <end position="158"/>
    </location>
</feature>
<comment type="catalytic activity">
    <reaction evidence="7 8 13">
        <text>(S)-4-amino-5-oxopentanoate + tRNA(Glu) + NADP(+) = L-glutamyl-tRNA(Glu) + NADPH + H(+)</text>
        <dbReference type="Rhea" id="RHEA:12344"/>
        <dbReference type="Rhea" id="RHEA-COMP:9663"/>
        <dbReference type="Rhea" id="RHEA-COMP:9680"/>
        <dbReference type="ChEBI" id="CHEBI:15378"/>
        <dbReference type="ChEBI" id="CHEBI:57501"/>
        <dbReference type="ChEBI" id="CHEBI:57783"/>
        <dbReference type="ChEBI" id="CHEBI:58349"/>
        <dbReference type="ChEBI" id="CHEBI:78442"/>
        <dbReference type="ChEBI" id="CHEBI:78520"/>
        <dbReference type="EC" id="1.2.1.70"/>
    </reaction>
</comment>
<dbReference type="InterPro" id="IPR000343">
    <property type="entry name" value="4pyrrol_synth_GluRdtase"/>
</dbReference>
<dbReference type="InterPro" id="IPR018214">
    <property type="entry name" value="GluRdtase_CS"/>
</dbReference>
<dbReference type="GO" id="GO:0050661">
    <property type="term" value="F:NADP binding"/>
    <property type="evidence" value="ECO:0007669"/>
    <property type="project" value="InterPro"/>
</dbReference>
<proteinExistence type="inferred from homology"/>
<comment type="pathway">
    <text evidence="1 8 13">Porphyrin-containing compound metabolism; protoporphyrin-IX biosynthesis; 5-aminolevulinate from L-glutamyl-tRNA(Glu): step 1/2.</text>
</comment>
<dbReference type="SUPFAM" id="SSF69075">
    <property type="entry name" value="Glutamyl tRNA-reductase dimerization domain"/>
    <property type="match status" value="1"/>
</dbReference>
<dbReference type="InterPro" id="IPR015896">
    <property type="entry name" value="4pyrrol_synth_GluRdtase_dimer"/>
</dbReference>
<keyword evidence="4 8" id="KW-0521">NADP</keyword>
<comment type="domain">
    <text evidence="8">Possesses an unusual extended V-shaped dimeric structure with each monomer consisting of three distinct domains arranged along a curved 'spinal' alpha-helix. The N-terminal catalytic domain specifically recognizes the glutamate moiety of the substrate. The second domain is the NADPH-binding domain, and the third C-terminal domain is responsible for dimerization.</text>
</comment>
<dbReference type="NCBIfam" id="TIGR01035">
    <property type="entry name" value="hemA"/>
    <property type="match status" value="1"/>
</dbReference>
<dbReference type="UniPathway" id="UPA00251">
    <property type="reaction ID" value="UER00316"/>
</dbReference>
<evidence type="ECO:0000259" key="15">
    <source>
        <dbReference type="Pfam" id="PF01488"/>
    </source>
</evidence>
<dbReference type="RefSeq" id="WP_146400673.1">
    <property type="nucleotide sequence ID" value="NZ_SJPQ01000002.1"/>
</dbReference>
<dbReference type="GO" id="GO:0008883">
    <property type="term" value="F:glutamyl-tRNA reductase activity"/>
    <property type="evidence" value="ECO:0007669"/>
    <property type="project" value="UniProtKB-UniRule"/>
</dbReference>
<feature type="binding site" evidence="8 11">
    <location>
        <begin position="192"/>
        <end position="197"/>
    </location>
    <ligand>
        <name>NADP(+)</name>
        <dbReference type="ChEBI" id="CHEBI:58349"/>
    </ligand>
</feature>
<dbReference type="InterPro" id="IPR036453">
    <property type="entry name" value="GluRdtase_dimer_dom_sf"/>
</dbReference>